<protein>
    <submittedName>
        <fullName evidence="5">Glutathione S-transferase</fullName>
    </submittedName>
</protein>
<dbReference type="InterPro" id="IPR016639">
    <property type="entry name" value="GST_Omega/GSH"/>
</dbReference>
<evidence type="ECO:0000313" key="5">
    <source>
        <dbReference type="EMBL" id="KAF2485045.1"/>
    </source>
</evidence>
<dbReference type="SUPFAM" id="SSF52833">
    <property type="entry name" value="Thioredoxin-like"/>
    <property type="match status" value="1"/>
</dbReference>
<dbReference type="GO" id="GO:0005737">
    <property type="term" value="C:cytoplasm"/>
    <property type="evidence" value="ECO:0007669"/>
    <property type="project" value="TreeGrafter"/>
</dbReference>
<gene>
    <name evidence="5" type="ORF">BDY17DRAFT_247843</name>
</gene>
<dbReference type="EMBL" id="MU001633">
    <property type="protein sequence ID" value="KAF2485045.1"/>
    <property type="molecule type" value="Genomic_DNA"/>
</dbReference>
<dbReference type="GO" id="GO:0004364">
    <property type="term" value="F:glutathione transferase activity"/>
    <property type="evidence" value="ECO:0007669"/>
    <property type="project" value="InterPro"/>
</dbReference>
<dbReference type="OrthoDB" id="2309723at2759"/>
<dbReference type="InterPro" id="IPR036282">
    <property type="entry name" value="Glutathione-S-Trfase_C_sf"/>
</dbReference>
<dbReference type="AlphaFoldDB" id="A0A6A6PYH2"/>
<dbReference type="SFLD" id="SFLDG01148">
    <property type="entry name" value="Xi_(cytGST)"/>
    <property type="match status" value="1"/>
</dbReference>
<feature type="active site" description="Proton donor/acceptor" evidence="1">
    <location>
        <position position="191"/>
    </location>
</feature>
<dbReference type="CDD" id="cd03190">
    <property type="entry name" value="GST_C_Omega_like"/>
    <property type="match status" value="1"/>
</dbReference>
<dbReference type="Pfam" id="PF13409">
    <property type="entry name" value="GST_N_2"/>
    <property type="match status" value="1"/>
</dbReference>
<dbReference type="PANTHER" id="PTHR32419:SF23">
    <property type="entry name" value="GLUTATHIONE S-TRANSFERASE (EUROFUNG)"/>
    <property type="match status" value="1"/>
</dbReference>
<dbReference type="Pfam" id="PF13410">
    <property type="entry name" value="GST_C_2"/>
    <property type="match status" value="1"/>
</dbReference>
<dbReference type="InterPro" id="IPR036249">
    <property type="entry name" value="Thioredoxin-like_sf"/>
</dbReference>
<dbReference type="Proteomes" id="UP000799767">
    <property type="component" value="Unassembled WGS sequence"/>
</dbReference>
<feature type="binding site" evidence="2">
    <location>
        <position position="83"/>
    </location>
    <ligand>
        <name>glutathione</name>
        <dbReference type="ChEBI" id="CHEBI:57925"/>
    </ligand>
</feature>
<dbReference type="SUPFAM" id="SSF47616">
    <property type="entry name" value="GST C-terminal domain-like"/>
    <property type="match status" value="1"/>
</dbReference>
<dbReference type="InterPro" id="IPR004045">
    <property type="entry name" value="Glutathione_S-Trfase_N"/>
</dbReference>
<organism evidence="5 6">
    <name type="scientific">Neohortaea acidophila</name>
    <dbReference type="NCBI Taxonomy" id="245834"/>
    <lineage>
        <taxon>Eukaryota</taxon>
        <taxon>Fungi</taxon>
        <taxon>Dikarya</taxon>
        <taxon>Ascomycota</taxon>
        <taxon>Pezizomycotina</taxon>
        <taxon>Dothideomycetes</taxon>
        <taxon>Dothideomycetidae</taxon>
        <taxon>Mycosphaerellales</taxon>
        <taxon>Teratosphaeriaceae</taxon>
        <taxon>Neohortaea</taxon>
    </lineage>
</organism>
<feature type="site" description="Lowers pKa of active site Cys" evidence="3">
    <location>
        <position position="296"/>
    </location>
</feature>
<keyword evidence="5" id="KW-0808">Transferase</keyword>
<evidence type="ECO:0000256" key="2">
    <source>
        <dbReference type="PIRSR" id="PIRSR015753-2"/>
    </source>
</evidence>
<dbReference type="RefSeq" id="XP_033591614.1">
    <property type="nucleotide sequence ID" value="XM_033730857.1"/>
</dbReference>
<feature type="domain" description="GST N-terminal" evidence="4">
    <location>
        <begin position="43"/>
        <end position="149"/>
    </location>
</feature>
<feature type="binding site" evidence="2">
    <location>
        <begin position="123"/>
        <end position="126"/>
    </location>
    <ligand>
        <name>glutathione</name>
        <dbReference type="ChEBI" id="CHEBI:57925"/>
    </ligand>
</feature>
<evidence type="ECO:0000313" key="6">
    <source>
        <dbReference type="Proteomes" id="UP000799767"/>
    </source>
</evidence>
<dbReference type="Gene3D" id="1.20.1050.10">
    <property type="match status" value="1"/>
</dbReference>
<dbReference type="Gene3D" id="3.40.30.10">
    <property type="entry name" value="Glutaredoxin"/>
    <property type="match status" value="1"/>
</dbReference>
<evidence type="ECO:0000256" key="3">
    <source>
        <dbReference type="PIRSR" id="PIRSR015753-3"/>
    </source>
</evidence>
<feature type="active site" description="Nucleophile" evidence="1">
    <location>
        <position position="44"/>
    </location>
</feature>
<dbReference type="InterPro" id="IPR040079">
    <property type="entry name" value="Glutathione_S-Trfase"/>
</dbReference>
<evidence type="ECO:0000256" key="1">
    <source>
        <dbReference type="PIRSR" id="PIRSR015753-1"/>
    </source>
</evidence>
<dbReference type="PANTHER" id="PTHR32419">
    <property type="entry name" value="GLUTATHIONYL-HYDROQUINONE REDUCTASE"/>
    <property type="match status" value="1"/>
</dbReference>
<feature type="binding site" evidence="2">
    <location>
        <begin position="141"/>
        <end position="142"/>
    </location>
    <ligand>
        <name>glutathione</name>
        <dbReference type="ChEBI" id="CHEBI:57925"/>
    </ligand>
</feature>
<sequence>MASSNGLPSSWHSGPDDAFHGKITADGPFKAERGRYHLYIGLFCPFAHRPNVMMHLKQLDKYAGIDTSIVRAYPKGTDGWPGWRFNHPDDRENEYEGSTDDKLFGFKFMHEVYFKADPDYKGKYSVPALWDKKLNTIVNNESLELLRDMQTAFNTLLPSKLAEINLYPEELREDIDRIGAWMQRDLNTGVYKAGFAPDEETYIKNLPPVFAALNKLEKILHSNPGPYILGTHLTELDVRAYATLIRFDVVYVQHFKCNLGTIRYSYPHLENWLRTMHWECPAFRETTDFKHIKENYTKSHFDINPKAITPVGPWPHIEKGIEKDRSKLRVGEIDMPEVLEWEKRLE</sequence>
<accession>A0A6A6PYH2</accession>
<keyword evidence="6" id="KW-1185">Reference proteome</keyword>
<dbReference type="InterPro" id="IPR047047">
    <property type="entry name" value="GST_Omega-like_C"/>
</dbReference>
<dbReference type="GeneID" id="54471859"/>
<dbReference type="SFLD" id="SFLDS00019">
    <property type="entry name" value="Glutathione_Transferase_(cytos"/>
    <property type="match status" value="1"/>
</dbReference>
<feature type="site" description="Lowers pKa of active site Cys" evidence="3">
    <location>
        <position position="251"/>
    </location>
</feature>
<dbReference type="SFLD" id="SFLDG01206">
    <property type="entry name" value="Xi.1"/>
    <property type="match status" value="1"/>
</dbReference>
<evidence type="ECO:0000259" key="4">
    <source>
        <dbReference type="Pfam" id="PF13409"/>
    </source>
</evidence>
<name>A0A6A6PYH2_9PEZI</name>
<proteinExistence type="predicted"/>
<reference evidence="5" key="1">
    <citation type="journal article" date="2020" name="Stud. Mycol.">
        <title>101 Dothideomycetes genomes: a test case for predicting lifestyles and emergence of pathogens.</title>
        <authorList>
            <person name="Haridas S."/>
            <person name="Albert R."/>
            <person name="Binder M."/>
            <person name="Bloem J."/>
            <person name="Labutti K."/>
            <person name="Salamov A."/>
            <person name="Andreopoulos B."/>
            <person name="Baker S."/>
            <person name="Barry K."/>
            <person name="Bills G."/>
            <person name="Bluhm B."/>
            <person name="Cannon C."/>
            <person name="Castanera R."/>
            <person name="Culley D."/>
            <person name="Daum C."/>
            <person name="Ezra D."/>
            <person name="Gonzalez J."/>
            <person name="Henrissat B."/>
            <person name="Kuo A."/>
            <person name="Liang C."/>
            <person name="Lipzen A."/>
            <person name="Lutzoni F."/>
            <person name="Magnuson J."/>
            <person name="Mondo S."/>
            <person name="Nolan M."/>
            <person name="Ohm R."/>
            <person name="Pangilinan J."/>
            <person name="Park H.-J."/>
            <person name="Ramirez L."/>
            <person name="Alfaro M."/>
            <person name="Sun H."/>
            <person name="Tritt A."/>
            <person name="Yoshinaga Y."/>
            <person name="Zwiers L.-H."/>
            <person name="Turgeon B."/>
            <person name="Goodwin S."/>
            <person name="Spatafora J."/>
            <person name="Crous P."/>
            <person name="Grigoriev I."/>
        </authorList>
    </citation>
    <scope>NUCLEOTIDE SEQUENCE</scope>
    <source>
        <strain evidence="5">CBS 113389</strain>
    </source>
</reference>
<dbReference type="PIRSF" id="PIRSF015753">
    <property type="entry name" value="GST"/>
    <property type="match status" value="1"/>
</dbReference>